<evidence type="ECO:0000313" key="3">
    <source>
        <dbReference type="Proteomes" id="UP000598775"/>
    </source>
</evidence>
<dbReference type="Gene3D" id="3.40.50.300">
    <property type="entry name" value="P-loop containing nucleotide triphosphate hydrolases"/>
    <property type="match status" value="1"/>
</dbReference>
<dbReference type="Pfam" id="PF13191">
    <property type="entry name" value="AAA_16"/>
    <property type="match status" value="1"/>
</dbReference>
<dbReference type="AlphaFoldDB" id="A0A917BCZ0"/>
<dbReference type="Proteomes" id="UP000598775">
    <property type="component" value="Unassembled WGS sequence"/>
</dbReference>
<gene>
    <name evidence="2" type="ORF">GCM10011399_27330</name>
</gene>
<dbReference type="SUPFAM" id="SSF52540">
    <property type="entry name" value="P-loop containing nucleoside triphosphate hydrolases"/>
    <property type="match status" value="1"/>
</dbReference>
<dbReference type="InterPro" id="IPR027417">
    <property type="entry name" value="P-loop_NTPase"/>
</dbReference>
<evidence type="ECO:0000313" key="2">
    <source>
        <dbReference type="EMBL" id="GGF32718.1"/>
    </source>
</evidence>
<feature type="domain" description="Orc1-like AAA ATPase" evidence="1">
    <location>
        <begin position="18"/>
        <end position="208"/>
    </location>
</feature>
<keyword evidence="3" id="KW-1185">Reference proteome</keyword>
<name>A0A917BCZ0_9MICO</name>
<dbReference type="InterPro" id="IPR041664">
    <property type="entry name" value="AAA_16"/>
</dbReference>
<protein>
    <submittedName>
        <fullName evidence="2">ATPase</fullName>
    </submittedName>
</protein>
<organism evidence="2 3">
    <name type="scientific">Subtercola lobariae</name>
    <dbReference type="NCBI Taxonomy" id="1588641"/>
    <lineage>
        <taxon>Bacteria</taxon>
        <taxon>Bacillati</taxon>
        <taxon>Actinomycetota</taxon>
        <taxon>Actinomycetes</taxon>
        <taxon>Micrococcales</taxon>
        <taxon>Microbacteriaceae</taxon>
        <taxon>Subtercola</taxon>
    </lineage>
</organism>
<reference evidence="2 3" key="1">
    <citation type="journal article" date="2014" name="Int. J. Syst. Evol. Microbiol.">
        <title>Complete genome sequence of Corynebacterium casei LMG S-19264T (=DSM 44701T), isolated from a smear-ripened cheese.</title>
        <authorList>
            <consortium name="US DOE Joint Genome Institute (JGI-PGF)"/>
            <person name="Walter F."/>
            <person name="Albersmeier A."/>
            <person name="Kalinowski J."/>
            <person name="Ruckert C."/>
        </authorList>
    </citation>
    <scope>NUCLEOTIDE SEQUENCE [LARGE SCALE GENOMIC DNA]</scope>
    <source>
        <strain evidence="2 3">CGMCC 1.12976</strain>
    </source>
</reference>
<evidence type="ECO:0000259" key="1">
    <source>
        <dbReference type="Pfam" id="PF13191"/>
    </source>
</evidence>
<sequence length="394" mass="42702">MEYLLNPFKPGAGRIPPELAGRAQLVAEFRQMLFQARETGEGDRPWILTGLRGVGKTVLLNQLGREATELKLMFVKVEASASAPLANSLAKELHLALRRVLSTSDKAKKIWHASARALRSFQLRVDPTGAYSFGVTVEPQLGVADSGDLATDLQELLERIGLAAREENTVLLLAVDELQEATAPDLASLNMALHNLGQSISPVPVLFVGAGLPSLPAVLADATSYAERLYDYRRIGLLDETATTTALVVPVQSNGAEWSEGALNEAVDATGGYPYFIQAYGSYIWAARATNLISLDDVEIGVESARAEVDRGLYQSRWERSSPTQQAFMAAMALDAGDPSAMSELVVRLGKKSTTDISVNRRDLIRSGLIYMPQRGSVAFTVPGMHDFITRQEA</sequence>
<proteinExistence type="predicted"/>
<dbReference type="RefSeq" id="WP_188679169.1">
    <property type="nucleotide sequence ID" value="NZ_BMGP01000005.1"/>
</dbReference>
<comment type="caution">
    <text evidence="2">The sequence shown here is derived from an EMBL/GenBank/DDBJ whole genome shotgun (WGS) entry which is preliminary data.</text>
</comment>
<dbReference type="PANTHER" id="PTHR34301">
    <property type="entry name" value="DNA-BINDING PROTEIN-RELATED"/>
    <property type="match status" value="1"/>
</dbReference>
<dbReference type="PANTHER" id="PTHR34301:SF8">
    <property type="entry name" value="ATPASE DOMAIN-CONTAINING PROTEIN"/>
    <property type="match status" value="1"/>
</dbReference>
<accession>A0A917BCZ0</accession>
<dbReference type="EMBL" id="BMGP01000005">
    <property type="protein sequence ID" value="GGF32718.1"/>
    <property type="molecule type" value="Genomic_DNA"/>
</dbReference>